<evidence type="ECO:0000256" key="6">
    <source>
        <dbReference type="ARBA" id="ARBA00023295"/>
    </source>
</evidence>
<evidence type="ECO:0000256" key="1">
    <source>
        <dbReference type="ARBA" id="ARBA00012152"/>
    </source>
</evidence>
<dbReference type="InterPro" id="IPR044791">
    <property type="entry name" value="Beta-glucanase/XTH"/>
</dbReference>
<dbReference type="GO" id="GO:0010411">
    <property type="term" value="P:xyloglucan metabolic process"/>
    <property type="evidence" value="ECO:0007669"/>
    <property type="project" value="InterPro"/>
</dbReference>
<dbReference type="AlphaFoldDB" id="A0A0D9WTM9"/>
<dbReference type="EnsemblPlants" id="LPERR06G21610.1">
    <property type="protein sequence ID" value="LPERR06G21610.1"/>
    <property type="gene ID" value="LPERR06G21610"/>
</dbReference>
<dbReference type="InterPro" id="IPR008264">
    <property type="entry name" value="Beta_glucanase"/>
</dbReference>
<feature type="domain" description="GH16" evidence="10">
    <location>
        <begin position="311"/>
        <end position="556"/>
    </location>
</feature>
<dbReference type="Proteomes" id="UP000032180">
    <property type="component" value="Chromosome 6"/>
</dbReference>
<dbReference type="InterPro" id="IPR000757">
    <property type="entry name" value="Beta-glucanase-like"/>
</dbReference>
<dbReference type="Pfam" id="PF06955">
    <property type="entry name" value="XET_C"/>
    <property type="match status" value="2"/>
</dbReference>
<dbReference type="InterPro" id="IPR010713">
    <property type="entry name" value="XET_C"/>
</dbReference>
<dbReference type="eggNOG" id="ENOG502QQ71">
    <property type="taxonomic scope" value="Eukaryota"/>
</dbReference>
<dbReference type="EC" id="2.4.1.207" evidence="1"/>
<dbReference type="GO" id="GO:0004553">
    <property type="term" value="F:hydrolase activity, hydrolyzing O-glycosyl compounds"/>
    <property type="evidence" value="ECO:0007669"/>
    <property type="project" value="InterPro"/>
</dbReference>
<evidence type="ECO:0000313" key="11">
    <source>
        <dbReference type="EnsemblPlants" id="LPERR06G21610.1"/>
    </source>
</evidence>
<keyword evidence="9" id="KW-0732">Signal</keyword>
<keyword evidence="5" id="KW-0325">Glycoprotein</keyword>
<dbReference type="InterPro" id="IPR013320">
    <property type="entry name" value="ConA-like_dom_sf"/>
</dbReference>
<dbReference type="PANTHER" id="PTHR31062">
    <property type="entry name" value="XYLOGLUCAN ENDOTRANSGLUCOSYLASE/HYDROLASE PROTEIN 8-RELATED"/>
    <property type="match status" value="1"/>
</dbReference>
<dbReference type="InterPro" id="IPR016455">
    <property type="entry name" value="XTH"/>
</dbReference>
<evidence type="ECO:0000256" key="2">
    <source>
        <dbReference type="ARBA" id="ARBA00022679"/>
    </source>
</evidence>
<organism evidence="11 12">
    <name type="scientific">Leersia perrieri</name>
    <dbReference type="NCBI Taxonomy" id="77586"/>
    <lineage>
        <taxon>Eukaryota</taxon>
        <taxon>Viridiplantae</taxon>
        <taxon>Streptophyta</taxon>
        <taxon>Embryophyta</taxon>
        <taxon>Tracheophyta</taxon>
        <taxon>Spermatophyta</taxon>
        <taxon>Magnoliopsida</taxon>
        <taxon>Liliopsida</taxon>
        <taxon>Poales</taxon>
        <taxon>Poaceae</taxon>
        <taxon>BOP clade</taxon>
        <taxon>Oryzoideae</taxon>
        <taxon>Oryzeae</taxon>
        <taxon>Oryzinae</taxon>
        <taxon>Leersia</taxon>
    </lineage>
</organism>
<evidence type="ECO:0000256" key="4">
    <source>
        <dbReference type="ARBA" id="ARBA00023157"/>
    </source>
</evidence>
<feature type="active site" description="Proton donor" evidence="8">
    <location>
        <position position="445"/>
    </location>
</feature>
<dbReference type="PROSITE" id="PS01034">
    <property type="entry name" value="GH16_1"/>
    <property type="match status" value="2"/>
</dbReference>
<feature type="domain" description="GH16" evidence="10">
    <location>
        <begin position="21"/>
        <end position="215"/>
    </location>
</feature>
<dbReference type="PRINTS" id="PR00737">
    <property type="entry name" value="GLHYDRLASE16"/>
</dbReference>
<keyword evidence="6" id="KW-0326">Glycosidase</keyword>
<keyword evidence="12" id="KW-1185">Reference proteome</keyword>
<dbReference type="GO" id="GO:0048046">
    <property type="term" value="C:apoplast"/>
    <property type="evidence" value="ECO:0007669"/>
    <property type="project" value="InterPro"/>
</dbReference>
<evidence type="ECO:0000256" key="7">
    <source>
        <dbReference type="ARBA" id="ARBA00034022"/>
    </source>
</evidence>
<evidence type="ECO:0000313" key="12">
    <source>
        <dbReference type="Proteomes" id="UP000032180"/>
    </source>
</evidence>
<comment type="catalytic activity">
    <reaction evidence="7">
        <text>breaks a beta-(1-&gt;4) bond in the backbone of a xyloglucan and transfers the xyloglucanyl segment on to O-4 of the non-reducing terminal glucose residue of an acceptor, which can be a xyloglucan or an oligosaccharide of xyloglucan.</text>
        <dbReference type="EC" id="2.4.1.207"/>
    </reaction>
</comment>
<accession>A0A0D9WTM9</accession>
<dbReference type="FunFam" id="2.60.120.200:FF:000025">
    <property type="entry name" value="Xyloglucan endotransglucosylase/hydrolase"/>
    <property type="match status" value="2"/>
</dbReference>
<dbReference type="HOGENOM" id="CLU_478496_0_0_1"/>
<reference evidence="11" key="3">
    <citation type="submission" date="2015-04" db="UniProtKB">
        <authorList>
            <consortium name="EnsemblPlants"/>
        </authorList>
    </citation>
    <scope>IDENTIFICATION</scope>
</reference>
<dbReference type="Gramene" id="LPERR06G21610.1">
    <property type="protein sequence ID" value="LPERR06G21610.1"/>
    <property type="gene ID" value="LPERR06G21610"/>
</dbReference>
<evidence type="ECO:0000256" key="3">
    <source>
        <dbReference type="ARBA" id="ARBA00022801"/>
    </source>
</evidence>
<dbReference type="InterPro" id="IPR008263">
    <property type="entry name" value="GH16_AS"/>
</dbReference>
<keyword evidence="2" id="KW-0808">Transferase</keyword>
<dbReference type="Gene3D" id="2.60.120.200">
    <property type="match status" value="2"/>
</dbReference>
<dbReference type="Pfam" id="PF00722">
    <property type="entry name" value="Glyco_hydro_16"/>
    <property type="match status" value="2"/>
</dbReference>
<dbReference type="PROSITE" id="PS51762">
    <property type="entry name" value="GH16_2"/>
    <property type="match status" value="2"/>
</dbReference>
<keyword evidence="3" id="KW-0378">Hydrolase</keyword>
<feature type="active site" description="Nucleophile" evidence="8">
    <location>
        <position position="441"/>
    </location>
</feature>
<dbReference type="SUPFAM" id="SSF49899">
    <property type="entry name" value="Concanavalin A-like lectins/glucanases"/>
    <property type="match status" value="2"/>
</dbReference>
<dbReference type="GO" id="GO:0042546">
    <property type="term" value="P:cell wall biogenesis"/>
    <property type="evidence" value="ECO:0007669"/>
    <property type="project" value="InterPro"/>
</dbReference>
<name>A0A0D9WTM9_9ORYZ</name>
<reference evidence="11 12" key="1">
    <citation type="submission" date="2012-08" db="EMBL/GenBank/DDBJ databases">
        <title>Oryza genome evolution.</title>
        <authorList>
            <person name="Wing R.A."/>
        </authorList>
    </citation>
    <scope>NUCLEOTIDE SEQUENCE</scope>
</reference>
<evidence type="ECO:0000259" key="10">
    <source>
        <dbReference type="PROSITE" id="PS51762"/>
    </source>
</evidence>
<dbReference type="CDD" id="cd02176">
    <property type="entry name" value="GH16_XET"/>
    <property type="match status" value="2"/>
</dbReference>
<proteinExistence type="predicted"/>
<evidence type="ECO:0000256" key="9">
    <source>
        <dbReference type="SAM" id="SignalP"/>
    </source>
</evidence>
<reference evidence="12" key="2">
    <citation type="submission" date="2013-12" db="EMBL/GenBank/DDBJ databases">
        <authorList>
            <person name="Yu Y."/>
            <person name="Lee S."/>
            <person name="de Baynast K."/>
            <person name="Wissotski M."/>
            <person name="Liu L."/>
            <person name="Talag J."/>
            <person name="Goicoechea J."/>
            <person name="Angelova A."/>
            <person name="Jetty R."/>
            <person name="Kudrna D."/>
            <person name="Golser W."/>
            <person name="Rivera L."/>
            <person name="Zhang J."/>
            <person name="Wing R."/>
        </authorList>
    </citation>
    <scope>NUCLEOTIDE SEQUENCE</scope>
</reference>
<keyword evidence="4" id="KW-1015">Disulfide bond</keyword>
<protein>
    <recommendedName>
        <fullName evidence="1">xyloglucan:xyloglucosyl transferase</fullName>
        <ecNumber evidence="1">2.4.1.207</ecNumber>
    </recommendedName>
</protein>
<dbReference type="STRING" id="77586.A0A0D9WTM9"/>
<evidence type="ECO:0000256" key="8">
    <source>
        <dbReference type="PIRSR" id="PIRSR608264-1"/>
    </source>
</evidence>
<feature type="chain" id="PRO_5002349055" description="xyloglucan:xyloglucosyl transferase" evidence="9">
    <location>
        <begin position="24"/>
        <end position="622"/>
    </location>
</feature>
<dbReference type="GO" id="GO:0016762">
    <property type="term" value="F:xyloglucan:xyloglucosyl transferase activity"/>
    <property type="evidence" value="ECO:0007669"/>
    <property type="project" value="UniProtKB-EC"/>
</dbReference>
<evidence type="ECO:0000256" key="5">
    <source>
        <dbReference type="ARBA" id="ARBA00023180"/>
    </source>
</evidence>
<feature type="signal peptide" evidence="9">
    <location>
        <begin position="1"/>
        <end position="23"/>
    </location>
</feature>
<sequence length="622" mass="70433">MSGAALRLWLVVVVAATAAVAGGEHNFHRDFDAVWGKGNARFRDGGRLVELTLDEQTGARLQSKERFLFGRFDLEIKLVKGESAGTITSFYICSGGARHDEVDFEFLGNVSGEPYLLHTNIFSDGKGEREQQFVLWFDPTADFHTYSILWNPHNIILYIDGTPIRVFRNNEAYGVPFPTRQPVHVFASIWDAEEWATQGGRVKTNWSQSPFVATYRRYNVTNACVWRQDAGGIGGCTSVGGLGWMSQKMDWWSWMTLNWVRMNYMAYDYCSDRKRFPYRFPAECIIPIGRASSHLVQPSDRKPTFLAYKNHTLHNNLSPQPNELSYLIESNPIQYNSATKWLLPIRGEPLTILCSVNLMIAGAAGNFYQDVDITWGDGRGKIVGNGQLLTLSLDRSSGSGFQSKNQYLYGRFDMQIKLVPGDSAGTVATFYLSSQGSQHDEIDFEFLGNASGEPYTVHTNVYSQGKGGREQQFRMWFDPTKDFHTYSVLWNPTHILFSVDGTPIREYRNTEAATGVAYLRTQPMRVYASMWDAEDWATQGGRVKTDWSKAPFTVSYRKFAASGCTSQDAATCAKSTNPWMYQELDSSAQDRLRQVQRDYMIYNYCADTYRFSQGFPPECSAK</sequence>